<dbReference type="Proteomes" id="UP000321363">
    <property type="component" value="Unassembled WGS sequence"/>
</dbReference>
<evidence type="ECO:0000256" key="3">
    <source>
        <dbReference type="ARBA" id="ARBA00023136"/>
    </source>
</evidence>
<dbReference type="InterPro" id="IPR003660">
    <property type="entry name" value="HAMP_dom"/>
</dbReference>
<evidence type="ECO:0000256" key="4">
    <source>
        <dbReference type="SAM" id="Phobius"/>
    </source>
</evidence>
<feature type="transmembrane region" description="Helical" evidence="4">
    <location>
        <begin position="196"/>
        <end position="219"/>
    </location>
</feature>
<dbReference type="PANTHER" id="PTHR43155:SF2">
    <property type="entry name" value="CYCLIC DI-GMP PHOSPHODIESTERASE PA4108"/>
    <property type="match status" value="1"/>
</dbReference>
<dbReference type="GO" id="GO:0005886">
    <property type="term" value="C:plasma membrane"/>
    <property type="evidence" value="ECO:0007669"/>
    <property type="project" value="UniProtKB-SubCell"/>
</dbReference>
<keyword evidence="9" id="KW-1185">Reference proteome</keyword>
<keyword evidence="2" id="KW-1003">Cell membrane</keyword>
<dbReference type="SUPFAM" id="SSF109604">
    <property type="entry name" value="HD-domain/PDEase-like"/>
    <property type="match status" value="1"/>
</dbReference>
<dbReference type="InterPro" id="IPR006674">
    <property type="entry name" value="HD_domain"/>
</dbReference>
<reference evidence="8 9" key="1">
    <citation type="journal article" date="2005" name="Int. J. Syst. Evol. Microbiol.">
        <title>Bacillus litoralis sp. nov., isolated from a tidal flat of the Yellow Sea in Korea.</title>
        <authorList>
            <person name="Yoon J.H."/>
            <person name="Oh T.K."/>
        </authorList>
    </citation>
    <scope>NUCLEOTIDE SEQUENCE [LARGE SCALE GENOMIC DNA]</scope>
    <source>
        <strain evidence="8 9">SW-211</strain>
    </source>
</reference>
<dbReference type="OrthoDB" id="9759601at2"/>
<evidence type="ECO:0000256" key="1">
    <source>
        <dbReference type="ARBA" id="ARBA00004236"/>
    </source>
</evidence>
<feature type="transmembrane region" description="Helical" evidence="4">
    <location>
        <begin position="12"/>
        <end position="33"/>
    </location>
</feature>
<feature type="transmembrane region" description="Helical" evidence="4">
    <location>
        <begin position="231"/>
        <end position="253"/>
    </location>
</feature>
<dbReference type="AlphaFoldDB" id="A0A5C6W2D6"/>
<keyword evidence="3 4" id="KW-0472">Membrane</keyword>
<proteinExistence type="predicted"/>
<dbReference type="SMART" id="SM00471">
    <property type="entry name" value="HDc"/>
    <property type="match status" value="1"/>
</dbReference>
<dbReference type="PANTHER" id="PTHR43155">
    <property type="entry name" value="CYCLIC DI-GMP PHOSPHODIESTERASE PA4108-RELATED"/>
    <property type="match status" value="1"/>
</dbReference>
<dbReference type="PROSITE" id="PS51831">
    <property type="entry name" value="HD"/>
    <property type="match status" value="1"/>
</dbReference>
<protein>
    <submittedName>
        <fullName evidence="8">HD domain-containing protein</fullName>
    </submittedName>
</protein>
<evidence type="ECO:0000313" key="8">
    <source>
        <dbReference type="EMBL" id="TXC91461.1"/>
    </source>
</evidence>
<dbReference type="CDD" id="cd06225">
    <property type="entry name" value="HAMP"/>
    <property type="match status" value="1"/>
</dbReference>
<comment type="caution">
    <text evidence="8">The sequence shown here is derived from an EMBL/GenBank/DDBJ whole genome shotgun (WGS) entry which is preliminary data.</text>
</comment>
<evidence type="ECO:0000259" key="5">
    <source>
        <dbReference type="PROSITE" id="PS50885"/>
    </source>
</evidence>
<feature type="transmembrane region" description="Helical" evidence="4">
    <location>
        <begin position="135"/>
        <end position="158"/>
    </location>
</feature>
<dbReference type="RefSeq" id="WP_146947117.1">
    <property type="nucleotide sequence ID" value="NZ_VOQF01000004.1"/>
</dbReference>
<feature type="transmembrane region" description="Helical" evidence="4">
    <location>
        <begin position="102"/>
        <end position="123"/>
    </location>
</feature>
<dbReference type="Gene3D" id="1.10.3210.10">
    <property type="entry name" value="Hypothetical protein af1432"/>
    <property type="match status" value="1"/>
</dbReference>
<dbReference type="CDD" id="cd00077">
    <property type="entry name" value="HDc"/>
    <property type="match status" value="1"/>
</dbReference>
<dbReference type="PROSITE" id="PS50885">
    <property type="entry name" value="HAMP"/>
    <property type="match status" value="1"/>
</dbReference>
<evidence type="ECO:0000313" key="9">
    <source>
        <dbReference type="Proteomes" id="UP000321363"/>
    </source>
</evidence>
<evidence type="ECO:0000259" key="6">
    <source>
        <dbReference type="PROSITE" id="PS51831"/>
    </source>
</evidence>
<evidence type="ECO:0000256" key="2">
    <source>
        <dbReference type="ARBA" id="ARBA00022475"/>
    </source>
</evidence>
<dbReference type="PROSITE" id="PS51832">
    <property type="entry name" value="HD_GYP"/>
    <property type="match status" value="1"/>
</dbReference>
<organism evidence="8 9">
    <name type="scientific">Metabacillus litoralis</name>
    <dbReference type="NCBI Taxonomy" id="152268"/>
    <lineage>
        <taxon>Bacteria</taxon>
        <taxon>Bacillati</taxon>
        <taxon>Bacillota</taxon>
        <taxon>Bacilli</taxon>
        <taxon>Bacillales</taxon>
        <taxon>Bacillaceae</taxon>
        <taxon>Metabacillus</taxon>
    </lineage>
</organism>
<dbReference type="Gene3D" id="6.10.340.10">
    <property type="match status" value="1"/>
</dbReference>
<dbReference type="GO" id="GO:0007165">
    <property type="term" value="P:signal transduction"/>
    <property type="evidence" value="ECO:0007669"/>
    <property type="project" value="InterPro"/>
</dbReference>
<keyword evidence="4" id="KW-0812">Transmembrane</keyword>
<keyword evidence="4" id="KW-1133">Transmembrane helix</keyword>
<accession>A0A5C6W2D6</accession>
<dbReference type="InterPro" id="IPR037522">
    <property type="entry name" value="HD_GYP_dom"/>
</dbReference>
<name>A0A5C6W2D6_9BACI</name>
<feature type="domain" description="HD-GYP" evidence="7">
    <location>
        <begin position="307"/>
        <end position="505"/>
    </location>
</feature>
<evidence type="ECO:0000259" key="7">
    <source>
        <dbReference type="PROSITE" id="PS51832"/>
    </source>
</evidence>
<gene>
    <name evidence="8" type="ORF">FS935_07400</name>
</gene>
<feature type="transmembrane region" description="Helical" evidence="4">
    <location>
        <begin position="45"/>
        <end position="66"/>
    </location>
</feature>
<sequence length="509" mass="58066">MDQQTYKQFIIVLLRNYIFGSFIAVFGIGALFMFTTLNINFKESFVLFMILMISLIIMLILESIVFSKHIYPIKKVFLEQNYSLEDLKVAYRQTHRLPILTVYRIFGPHLFGLSFPAMLISYICIKMNIIQLPLYYIGIAFGASVLVAGMHSIIEFYLATKALKPVLITIREKTLTQYKFDFSHHSHLYISIQSKVLYSAIFIGVFPILLFSLATHARFAEASIPLLTEYWSWAIIVIIVSILFAFYGAYLLFNNISEPIQILEGGMRQIQLGKLVYQNDVYSDEFSKLISGYNQMVSGLIRRDSVNKQLLDSLFTTLALALDARDAYTAGHSVRVAQYSVLIGEQAKLDNETLDLLRKSALLHDIGKIGIRDSILLKDGRLTEEEFTEIKTHPVIGATILSQVQPKEEMESLIPGVKYHHERFDGLGYPEGLKGDSIPLFGRIMAVADAYDAMTSDRPYRKGMPYQKALSIIEEGKGTQWDPYFAQLFINYMKKNVEDTNEDRDKQSV</sequence>
<feature type="domain" description="HD" evidence="6">
    <location>
        <begin position="329"/>
        <end position="454"/>
    </location>
</feature>
<dbReference type="Pfam" id="PF13487">
    <property type="entry name" value="HD_5"/>
    <property type="match status" value="1"/>
</dbReference>
<comment type="subcellular location">
    <subcellularLocation>
        <location evidence="1">Cell membrane</location>
    </subcellularLocation>
</comment>
<dbReference type="EMBL" id="VOQF01000004">
    <property type="protein sequence ID" value="TXC91461.1"/>
    <property type="molecule type" value="Genomic_DNA"/>
</dbReference>
<dbReference type="InterPro" id="IPR003607">
    <property type="entry name" value="HD/PDEase_dom"/>
</dbReference>
<feature type="domain" description="HAMP" evidence="5">
    <location>
        <begin position="254"/>
        <end position="305"/>
    </location>
</feature>